<dbReference type="SUPFAM" id="SSF57756">
    <property type="entry name" value="Retrovirus zinc finger-like domains"/>
    <property type="match status" value="1"/>
</dbReference>
<dbReference type="GO" id="GO:0008270">
    <property type="term" value="F:zinc ion binding"/>
    <property type="evidence" value="ECO:0007669"/>
    <property type="project" value="UniProtKB-KW"/>
</dbReference>
<organism evidence="4">
    <name type="scientific">Oryza brachyantha</name>
    <name type="common">malo sina</name>
    <dbReference type="NCBI Taxonomy" id="4533"/>
    <lineage>
        <taxon>Eukaryota</taxon>
        <taxon>Viridiplantae</taxon>
        <taxon>Streptophyta</taxon>
        <taxon>Embryophyta</taxon>
        <taxon>Tracheophyta</taxon>
        <taxon>Spermatophyta</taxon>
        <taxon>Magnoliopsida</taxon>
        <taxon>Liliopsida</taxon>
        <taxon>Poales</taxon>
        <taxon>Poaceae</taxon>
        <taxon>BOP clade</taxon>
        <taxon>Oryzoideae</taxon>
        <taxon>Oryzeae</taxon>
        <taxon>Oryzinae</taxon>
        <taxon>Oryza</taxon>
    </lineage>
</organism>
<name>J3N7A3_ORYBR</name>
<evidence type="ECO:0000313" key="5">
    <source>
        <dbReference type="Proteomes" id="UP000006038"/>
    </source>
</evidence>
<proteinExistence type="predicted"/>
<sequence>MQPAGRAVTWTEFRNAFGAVHVPKGIMDLKQREFLFLTQGNKFVTEYLSEFNHLARYGRYQYRCPTVNRSVVVESKMKNLENESKRKQATQISATGVRTNNCYNCGQYGHFLNQCSYPRRAQQQGPRPAAPCPNPPPRTAPQGQQTQKWGHVNHVTTEELNEASIVPHGDDVIHTGPLLSLLTLKCCHVRSIGAQCCWSKPLWWCMMRIHALVEEMPILPAIVAVVGTDCRANDLLISANRKCDTLLSPKSIAKFRPSDVMADRSHDEESILLITGYALELFSRQVGLLSVGAADKVQLPLDASEQQGLSVLKFSKSPGGIMPTTAGTLSQVGGSSSCTSGDLLEDRGLGLTVALHNHDN</sequence>
<dbReference type="Pfam" id="PF00098">
    <property type="entry name" value="zf-CCHC"/>
    <property type="match status" value="1"/>
</dbReference>
<feature type="compositionally biased region" description="Pro residues" evidence="2">
    <location>
        <begin position="128"/>
        <end position="139"/>
    </location>
</feature>
<reference evidence="4" key="2">
    <citation type="submission" date="2013-04" db="UniProtKB">
        <authorList>
            <consortium name="EnsemblPlants"/>
        </authorList>
    </citation>
    <scope>IDENTIFICATION</scope>
</reference>
<evidence type="ECO:0000259" key="3">
    <source>
        <dbReference type="PROSITE" id="PS50158"/>
    </source>
</evidence>
<dbReference type="EnsemblPlants" id="OB11G16890.1">
    <property type="protein sequence ID" value="OB11G16890.1"/>
    <property type="gene ID" value="OB11G16890"/>
</dbReference>
<dbReference type="AlphaFoldDB" id="J3N7A3"/>
<reference evidence="4" key="1">
    <citation type="journal article" date="2013" name="Nat. Commun.">
        <title>Whole-genome sequencing of Oryza brachyantha reveals mechanisms underlying Oryza genome evolution.</title>
        <authorList>
            <person name="Chen J."/>
            <person name="Huang Q."/>
            <person name="Gao D."/>
            <person name="Wang J."/>
            <person name="Lang Y."/>
            <person name="Liu T."/>
            <person name="Li B."/>
            <person name="Bai Z."/>
            <person name="Luis Goicoechea J."/>
            <person name="Liang C."/>
            <person name="Chen C."/>
            <person name="Zhang W."/>
            <person name="Sun S."/>
            <person name="Liao Y."/>
            <person name="Zhang X."/>
            <person name="Yang L."/>
            <person name="Song C."/>
            <person name="Wang M."/>
            <person name="Shi J."/>
            <person name="Liu G."/>
            <person name="Liu J."/>
            <person name="Zhou H."/>
            <person name="Zhou W."/>
            <person name="Yu Q."/>
            <person name="An N."/>
            <person name="Chen Y."/>
            <person name="Cai Q."/>
            <person name="Wang B."/>
            <person name="Liu B."/>
            <person name="Min J."/>
            <person name="Huang Y."/>
            <person name="Wu H."/>
            <person name="Li Z."/>
            <person name="Zhang Y."/>
            <person name="Yin Y."/>
            <person name="Song W."/>
            <person name="Jiang J."/>
            <person name="Jackson S.A."/>
            <person name="Wing R.A."/>
            <person name="Wang J."/>
            <person name="Chen M."/>
        </authorList>
    </citation>
    <scope>NUCLEOTIDE SEQUENCE [LARGE SCALE GENOMIC DNA]</scope>
    <source>
        <strain evidence="4">cv. IRGC 101232</strain>
    </source>
</reference>
<evidence type="ECO:0000256" key="2">
    <source>
        <dbReference type="SAM" id="MobiDB-lite"/>
    </source>
</evidence>
<keyword evidence="1" id="KW-0863">Zinc-finger</keyword>
<dbReference type="HOGENOM" id="CLU_770250_0_0_1"/>
<dbReference type="InterPro" id="IPR036875">
    <property type="entry name" value="Znf_CCHC_sf"/>
</dbReference>
<dbReference type="PROSITE" id="PS50158">
    <property type="entry name" value="ZF_CCHC"/>
    <property type="match status" value="1"/>
</dbReference>
<keyword evidence="1" id="KW-0862">Zinc</keyword>
<dbReference type="Pfam" id="PF03732">
    <property type="entry name" value="Retrotrans_gag"/>
    <property type="match status" value="1"/>
</dbReference>
<dbReference type="Gramene" id="OB11G16890.1">
    <property type="protein sequence ID" value="OB11G16890.1"/>
    <property type="gene ID" value="OB11G16890"/>
</dbReference>
<feature type="domain" description="CCHC-type" evidence="3">
    <location>
        <begin position="102"/>
        <end position="115"/>
    </location>
</feature>
<protein>
    <recommendedName>
        <fullName evidence="3">CCHC-type domain-containing protein</fullName>
    </recommendedName>
</protein>
<keyword evidence="1" id="KW-0479">Metal-binding</keyword>
<dbReference type="InterPro" id="IPR001878">
    <property type="entry name" value="Znf_CCHC"/>
</dbReference>
<dbReference type="GO" id="GO:0003676">
    <property type="term" value="F:nucleic acid binding"/>
    <property type="evidence" value="ECO:0007669"/>
    <property type="project" value="InterPro"/>
</dbReference>
<feature type="region of interest" description="Disordered" evidence="2">
    <location>
        <begin position="121"/>
        <end position="147"/>
    </location>
</feature>
<accession>J3N7A3</accession>
<evidence type="ECO:0000256" key="1">
    <source>
        <dbReference type="PROSITE-ProRule" id="PRU00047"/>
    </source>
</evidence>
<dbReference type="InterPro" id="IPR005162">
    <property type="entry name" value="Retrotrans_gag_dom"/>
</dbReference>
<dbReference type="Proteomes" id="UP000006038">
    <property type="component" value="Chromosome 11"/>
</dbReference>
<keyword evidence="5" id="KW-1185">Reference proteome</keyword>
<dbReference type="Gene3D" id="4.10.60.10">
    <property type="entry name" value="Zinc finger, CCHC-type"/>
    <property type="match status" value="1"/>
</dbReference>
<evidence type="ECO:0000313" key="4">
    <source>
        <dbReference type="EnsemblPlants" id="OB11G16890.1"/>
    </source>
</evidence>